<dbReference type="GO" id="GO:0005634">
    <property type="term" value="C:nucleus"/>
    <property type="evidence" value="ECO:0007669"/>
    <property type="project" value="UniProtKB-SubCell"/>
</dbReference>
<evidence type="ECO:0000256" key="4">
    <source>
        <dbReference type="ARBA" id="ARBA00022490"/>
    </source>
</evidence>
<dbReference type="EMBL" id="JABELV010000135">
    <property type="protein sequence ID" value="KAG7529807.1"/>
    <property type="molecule type" value="Genomic_DNA"/>
</dbReference>
<comment type="subcellular location">
    <subcellularLocation>
        <location evidence="2">Cytoplasm</location>
    </subcellularLocation>
    <subcellularLocation>
        <location evidence="1">Nucleus</location>
    </subcellularLocation>
</comment>
<keyword evidence="5" id="KW-0677">Repeat</keyword>
<keyword evidence="6" id="KW-0653">Protein transport</keyword>
<dbReference type="InterPro" id="IPR057672">
    <property type="entry name" value="TPR_IPO4/5"/>
</dbReference>
<dbReference type="InterPro" id="IPR040122">
    <property type="entry name" value="Importin_beta"/>
</dbReference>
<evidence type="ECO:0000313" key="11">
    <source>
        <dbReference type="Proteomes" id="UP000812966"/>
    </source>
</evidence>
<dbReference type="Pfam" id="PF02985">
    <property type="entry name" value="HEAT"/>
    <property type="match status" value="1"/>
</dbReference>
<dbReference type="InterPro" id="IPR011989">
    <property type="entry name" value="ARM-like"/>
</dbReference>
<dbReference type="GO" id="GO:0006606">
    <property type="term" value="P:protein import into nucleus"/>
    <property type="evidence" value="ECO:0007669"/>
    <property type="project" value="InterPro"/>
</dbReference>
<keyword evidence="4" id="KW-0963">Cytoplasm</keyword>
<evidence type="ECO:0000256" key="5">
    <source>
        <dbReference type="ARBA" id="ARBA00022737"/>
    </source>
</evidence>
<proteinExistence type="predicted"/>
<sequence length="930" mass="103022">MQSVVHALGPMLHNLLQGEEHIRKPAESELQQYVTHATYQTFHGLALIAQGAGAYPTGSRTLALLLLRRQPFISVTPINPNDPPTYFPFDALVDEQVDEIFKCLIGCLETELDGRIRKGLADTVGKWMEEWTSRGRDVPALLPVLLRLATSTSPLHRLSVYQLIIHHPSILFTLSFSTSTSQEAIPLKSGDVAQLLSRGMEDDFVDVRLAAVKALQGVLEGEHMEDEGRDEVGSDLIGKACHVLTTLNVDKFSIASTPLTSILSTYPNLFEPHLENLYKYLLSLCLPPPDKSSHLPLLLQPSTYTSVSPVQSGGEASSEAEADEERYSAALEFLLTLIETADYIPLRALLNEDKGAMVKMLLGRMYVALGSQEDEEDDLAEWLKADDLDDINEDYPNEPEDALLRLFDAIPQSFRRKDKASTLILEPIQQLLQLSEWRGRHTGLMAISAVMSSVMEDEEDKEKTCQEILAMLQSCISDPHPRVRYAVIYTIGQMALAFEEEDFPESAADASLRALSLGFSYPEPRVQCQSALSLVNLTEVTSSAVNPAHVQALVPRMVALIQSGPKFVQEECTTALAYLALIAEGSFAPYTADIMEMLLHILRTASGEEYRLLRCRAFEASGIIAVAVGKAAVIRHLDAVAKELMKAQAEVSPDDDFQASYIAQTWSKVARVMGSDFSPYVGYVIPDLLKKASVRPTIQPLESDGTEDEVNLPPGMDVINFHETSRIAIDSKAMEEKGLAFEALPDYLSTLDAITFAPYLDQALVVTLETVDFMWDPNARTVSAGALPHLLQHAKTLQQPDKIAPIFTALNSAILRETDTEYLSTLYASYEKCLSVLASPLPPDVRKLFEDATEFQLSGFEEIRKLRCQVDHYSTSDRRLESETQSEENEALTAISRALKKIDSKHRLFNLLGVARSYKLSKQGRGEEDV</sequence>
<evidence type="ECO:0000256" key="2">
    <source>
        <dbReference type="ARBA" id="ARBA00004496"/>
    </source>
</evidence>
<gene>
    <name evidence="10" type="ORF">FFLO_05394</name>
</gene>
<dbReference type="Gene3D" id="1.25.10.10">
    <property type="entry name" value="Leucine-rich Repeat Variant"/>
    <property type="match status" value="1"/>
</dbReference>
<keyword evidence="3" id="KW-0813">Transport</keyword>
<keyword evidence="11" id="KW-1185">Reference proteome</keyword>
<dbReference type="SUPFAM" id="SSF48371">
    <property type="entry name" value="ARM repeat"/>
    <property type="match status" value="1"/>
</dbReference>
<name>A0A8K0JMG4_9TREE</name>
<keyword evidence="7" id="KW-0539">Nucleus</keyword>
<dbReference type="Pfam" id="PF25780">
    <property type="entry name" value="TPR_IPO5"/>
    <property type="match status" value="1"/>
</dbReference>
<feature type="domain" description="IPO4/5-like TPR repeats" evidence="9">
    <location>
        <begin position="115"/>
        <end position="278"/>
    </location>
</feature>
<dbReference type="InterPro" id="IPR016024">
    <property type="entry name" value="ARM-type_fold"/>
</dbReference>
<protein>
    <recommendedName>
        <fullName evidence="9">IPO4/5-like TPR repeats domain-containing protein</fullName>
    </recommendedName>
</protein>
<evidence type="ECO:0000256" key="7">
    <source>
        <dbReference type="ARBA" id="ARBA00023242"/>
    </source>
</evidence>
<accession>A0A8K0JMG4</accession>
<dbReference type="AlphaFoldDB" id="A0A8K0JMG4"/>
<evidence type="ECO:0000256" key="6">
    <source>
        <dbReference type="ARBA" id="ARBA00022927"/>
    </source>
</evidence>
<evidence type="ECO:0000256" key="3">
    <source>
        <dbReference type="ARBA" id="ARBA00022448"/>
    </source>
</evidence>
<comment type="caution">
    <text evidence="10">The sequence shown here is derived from an EMBL/GenBank/DDBJ whole genome shotgun (WGS) entry which is preliminary data.</text>
</comment>
<dbReference type="InterPro" id="IPR021133">
    <property type="entry name" value="HEAT_type_2"/>
</dbReference>
<dbReference type="PROSITE" id="PS50077">
    <property type="entry name" value="HEAT_REPEAT"/>
    <property type="match status" value="1"/>
</dbReference>
<dbReference type="GO" id="GO:0005737">
    <property type="term" value="C:cytoplasm"/>
    <property type="evidence" value="ECO:0007669"/>
    <property type="project" value="UniProtKB-SubCell"/>
</dbReference>
<dbReference type="PANTHER" id="PTHR10527">
    <property type="entry name" value="IMPORTIN BETA"/>
    <property type="match status" value="1"/>
</dbReference>
<evidence type="ECO:0000313" key="10">
    <source>
        <dbReference type="EMBL" id="KAG7529807.1"/>
    </source>
</evidence>
<evidence type="ECO:0000256" key="8">
    <source>
        <dbReference type="PROSITE-ProRule" id="PRU00103"/>
    </source>
</evidence>
<dbReference type="Proteomes" id="UP000812966">
    <property type="component" value="Unassembled WGS sequence"/>
</dbReference>
<dbReference type="InterPro" id="IPR000357">
    <property type="entry name" value="HEAT"/>
</dbReference>
<feature type="repeat" description="HEAT" evidence="8">
    <location>
        <begin position="468"/>
        <end position="506"/>
    </location>
</feature>
<evidence type="ECO:0000256" key="1">
    <source>
        <dbReference type="ARBA" id="ARBA00004123"/>
    </source>
</evidence>
<evidence type="ECO:0000259" key="9">
    <source>
        <dbReference type="Pfam" id="PF25780"/>
    </source>
</evidence>
<reference evidence="10" key="1">
    <citation type="submission" date="2020-04" db="EMBL/GenBank/DDBJ databases">
        <title>Analysis of mating type loci in Filobasidium floriforme.</title>
        <authorList>
            <person name="Nowrousian M."/>
        </authorList>
    </citation>
    <scope>NUCLEOTIDE SEQUENCE</scope>
    <source>
        <strain evidence="10">CBS 6242</strain>
    </source>
</reference>
<organism evidence="10 11">
    <name type="scientific">Filobasidium floriforme</name>
    <dbReference type="NCBI Taxonomy" id="5210"/>
    <lineage>
        <taxon>Eukaryota</taxon>
        <taxon>Fungi</taxon>
        <taxon>Dikarya</taxon>
        <taxon>Basidiomycota</taxon>
        <taxon>Agaricomycotina</taxon>
        <taxon>Tremellomycetes</taxon>
        <taxon>Filobasidiales</taxon>
        <taxon>Filobasidiaceae</taxon>
        <taxon>Filobasidium</taxon>
    </lineage>
</organism>